<dbReference type="EMBL" id="CAADFS010000005">
    <property type="protein sequence ID" value="VFK38693.1"/>
    <property type="molecule type" value="Genomic_DNA"/>
</dbReference>
<gene>
    <name evidence="3" type="ORF">BECKTC1821D_GA0114238_100536</name>
    <name evidence="2" type="ORF">BECKTC1821E_GA0114239_100236</name>
</gene>
<organism evidence="2">
    <name type="scientific">Candidatus Kentrum sp. TC</name>
    <dbReference type="NCBI Taxonomy" id="2126339"/>
    <lineage>
        <taxon>Bacteria</taxon>
        <taxon>Pseudomonadati</taxon>
        <taxon>Pseudomonadota</taxon>
        <taxon>Gammaproteobacteria</taxon>
        <taxon>Candidatus Kentrum</taxon>
    </lineage>
</organism>
<evidence type="ECO:0000313" key="2">
    <source>
        <dbReference type="EMBL" id="VFK38312.1"/>
    </source>
</evidence>
<dbReference type="EMBL" id="CAADFT010000002">
    <property type="protein sequence ID" value="VFK38312.1"/>
    <property type="molecule type" value="Genomic_DNA"/>
</dbReference>
<evidence type="ECO:0000313" key="3">
    <source>
        <dbReference type="EMBL" id="VFK38693.1"/>
    </source>
</evidence>
<accession>A0A450Y9V3</accession>
<proteinExistence type="predicted"/>
<name>A0A450Y9V3_9GAMM</name>
<feature type="region of interest" description="Disordered" evidence="1">
    <location>
        <begin position="113"/>
        <end position="135"/>
    </location>
</feature>
<sequence length="135" mass="15099">MKHIDGPWDKVTAFDNLISGLASGARRKGNAAPAATRFELDPERNLFRLRAALRSRTYRLGEYRLFEIYGRKPRTITAAPFPDRVAHHAPMSPVEPVLDRHFPPVPKLPLGYVKPGNSASKNKVPIYGNEQNPGE</sequence>
<reference evidence="2" key="1">
    <citation type="submission" date="2019-02" db="EMBL/GenBank/DDBJ databases">
        <authorList>
            <person name="Gruber-Vodicka R. H."/>
            <person name="Seah K. B. B."/>
        </authorList>
    </citation>
    <scope>NUCLEOTIDE SEQUENCE</scope>
    <source>
        <strain evidence="3">BECK_BZ123</strain>
        <strain evidence="2">BECK_BZ125</strain>
    </source>
</reference>
<dbReference type="AlphaFoldDB" id="A0A450Y9V3"/>
<evidence type="ECO:0000256" key="1">
    <source>
        <dbReference type="SAM" id="MobiDB-lite"/>
    </source>
</evidence>
<protein>
    <submittedName>
        <fullName evidence="2">Uncharacterized protein</fullName>
    </submittedName>
</protein>